<feature type="region of interest" description="Disordered" evidence="1">
    <location>
        <begin position="1"/>
        <end position="28"/>
    </location>
</feature>
<dbReference type="RefSeq" id="XP_002674650.1">
    <property type="nucleotide sequence ID" value="XM_002674604.1"/>
</dbReference>
<keyword evidence="3" id="KW-1185">Reference proteome</keyword>
<reference evidence="2 3" key="1">
    <citation type="journal article" date="2010" name="Cell">
        <title>The genome of Naegleria gruberi illuminates early eukaryotic versatility.</title>
        <authorList>
            <person name="Fritz-Laylin L.K."/>
            <person name="Prochnik S.E."/>
            <person name="Ginger M.L."/>
            <person name="Dacks J.B."/>
            <person name="Carpenter M.L."/>
            <person name="Field M.C."/>
            <person name="Kuo A."/>
            <person name="Paredez A."/>
            <person name="Chapman J."/>
            <person name="Pham J."/>
            <person name="Shu S."/>
            <person name="Neupane R."/>
            <person name="Cipriano M."/>
            <person name="Mancuso J."/>
            <person name="Tu H."/>
            <person name="Salamov A."/>
            <person name="Lindquist E."/>
            <person name="Shapiro H."/>
            <person name="Lucas S."/>
            <person name="Grigoriev I.V."/>
            <person name="Cande W.Z."/>
            <person name="Fulton C."/>
            <person name="Rokhsar D.S."/>
            <person name="Dawson S.C."/>
        </authorList>
    </citation>
    <scope>NUCLEOTIDE SEQUENCE [LARGE SCALE GENOMIC DNA]</scope>
    <source>
        <strain evidence="2 3">NEG-M</strain>
    </source>
</reference>
<dbReference type="AlphaFoldDB" id="D2VMZ2"/>
<evidence type="ECO:0000313" key="2">
    <source>
        <dbReference type="EMBL" id="EFC41906.1"/>
    </source>
</evidence>
<dbReference type="Proteomes" id="UP000006671">
    <property type="component" value="Unassembled WGS sequence"/>
</dbReference>
<protein>
    <submittedName>
        <fullName evidence="2">Predicted protein</fullName>
    </submittedName>
</protein>
<dbReference type="Pfam" id="PF18188">
    <property type="entry name" value="PPL4"/>
    <property type="match status" value="1"/>
</dbReference>
<organism evidence="3">
    <name type="scientific">Naegleria gruberi</name>
    <name type="common">Amoeba</name>
    <dbReference type="NCBI Taxonomy" id="5762"/>
    <lineage>
        <taxon>Eukaryota</taxon>
        <taxon>Discoba</taxon>
        <taxon>Heterolobosea</taxon>
        <taxon>Tetramitia</taxon>
        <taxon>Eutetramitia</taxon>
        <taxon>Vahlkampfiidae</taxon>
        <taxon>Naegleria</taxon>
    </lineage>
</organism>
<dbReference type="InParanoid" id="D2VMZ2"/>
<dbReference type="VEuPathDB" id="AmoebaDB:NAEGRDRAFT_50888"/>
<sequence>MKARQTSSSTNKPPSSATRNTSKFTPSPSDNIKFYKKVQEFAYEPSDYLEQWIYDHSVVGDKQLLFQNPTHISQRGGHYHVKLENETIMEEYFNAWKNSIEKKQDIFIEEIRSFHNFKLYLDLDFKLKENETVNLTKSQWLKEILEFTKQYFPNSDYECCITFCHGTYAGDSQTPDCKYKSGYRLYFPQIMVESNEKYRLYLEGLIDHLKQCNCTSYTGKPSTWSMEDIIDTNSVKYPRCRMFGSIKLRNGKKLDRQYKLYGIFNSDGEMDKERTNECKKNVVNVLKMTSFMKV</sequence>
<evidence type="ECO:0000256" key="1">
    <source>
        <dbReference type="SAM" id="MobiDB-lite"/>
    </source>
</evidence>
<dbReference type="OMA" id="KYPRCRM"/>
<evidence type="ECO:0000313" key="3">
    <source>
        <dbReference type="Proteomes" id="UP000006671"/>
    </source>
</evidence>
<dbReference type="GeneID" id="8851318"/>
<gene>
    <name evidence="2" type="ORF">NAEGRDRAFT_50888</name>
</gene>
<name>D2VMZ2_NAEGR</name>
<dbReference type="KEGG" id="ngr:NAEGRDRAFT_50888"/>
<proteinExistence type="predicted"/>
<dbReference type="InterPro" id="IPR040562">
    <property type="entry name" value="PPL4"/>
</dbReference>
<dbReference type="EMBL" id="GG738883">
    <property type="protein sequence ID" value="EFC41906.1"/>
    <property type="molecule type" value="Genomic_DNA"/>
</dbReference>
<dbReference type="OrthoDB" id="10257495at2759"/>
<accession>D2VMZ2</accession>